<evidence type="ECO:0000256" key="2">
    <source>
        <dbReference type="SAM" id="Phobius"/>
    </source>
</evidence>
<protein>
    <recommendedName>
        <fullName evidence="5">DUF1214 domain-containing protein</fullName>
    </recommendedName>
</protein>
<comment type="caution">
    <text evidence="3">The sequence shown here is derived from an EMBL/GenBank/DDBJ whole genome shotgun (WGS) entry which is preliminary data.</text>
</comment>
<reference evidence="3 4" key="1">
    <citation type="submission" date="2018-02" db="EMBL/GenBank/DDBJ databases">
        <title>Draft genome sequence of Mycobacterium virginiense isolated from mud of a swine farm in Japan.</title>
        <authorList>
            <person name="Ohya K."/>
        </authorList>
    </citation>
    <scope>NUCLEOTIDE SEQUENCE [LARGE SCALE GENOMIC DNA]</scope>
    <source>
        <strain evidence="3 4">GF75</strain>
    </source>
</reference>
<dbReference type="AlphaFoldDB" id="A0A9X7IQI3"/>
<dbReference type="Proteomes" id="UP000237911">
    <property type="component" value="Unassembled WGS sequence"/>
</dbReference>
<dbReference type="EMBL" id="PUEV01000015">
    <property type="protein sequence ID" value="PQM53405.1"/>
    <property type="molecule type" value="Genomic_DNA"/>
</dbReference>
<evidence type="ECO:0008006" key="5">
    <source>
        <dbReference type="Google" id="ProtNLM"/>
    </source>
</evidence>
<proteinExistence type="predicted"/>
<keyword evidence="2" id="KW-1133">Transmembrane helix</keyword>
<sequence>MTTLEDHMSRTGSTQRAAVERANEKAVHRRRVRQRLRVLAATAPGVVAGALAMTLATPHAVAATGPTAAMQSIIDQLLDAQQQVYDTNSQYPFIIPSDLDSLPQYIQGLAATELVLQYGEMFNPNTGIQWLLGFPWDANSADPGQFYILVNPDNQYGVIPISADGTYTMTVHPGPGSLDVSFTTLSGTIGSEQGYLPTGHVLSLSGATPNADGSYTITFSPTPHDGNWIDTTGAETMLIRNSIGDAGLPHDFFSLQQEGVAPTYHLPFLSDEQLTTLLSNVARDIPTTNADAVYYDQTAIPNKLPVNWMTPVASSTTAINGLMPGQYSTMGHFRLDDDEALIVKVPNLDARYSGLELANAWGQNVPIVTAQGSLNSTQTFEDPDGYTYYVISGKDPGVANWIDTGGLANGMLGIRWQGVEGNPTGSQTFSQVVNVADVKDYLPADHPLVSPEEQAALLHERLFNWNYNQNQDHDISWLGANLLRYQVVAAMGEENFEKIFGSQADAPTVWDRMSDPALMPHLDAVASEFLTNPAGAMAAFVGNLPLAFKDIEMPLLLAMMSSKAVADQTWEGLQGDVNSGDWTQAWSTLTGGLERLGTVFDMAWDDPTTGIIAGLLNARDDMSTGILNAGNSFDLSPYSPLMESLVDLNNQVMAALMG</sequence>
<keyword evidence="4" id="KW-1185">Reference proteome</keyword>
<keyword evidence="2" id="KW-0812">Transmembrane</keyword>
<gene>
    <name evidence="3" type="ORF">C5U48_04420</name>
</gene>
<accession>A0A9X7IQI3</accession>
<evidence type="ECO:0000256" key="1">
    <source>
        <dbReference type="SAM" id="MobiDB-lite"/>
    </source>
</evidence>
<dbReference type="SUPFAM" id="SSF160935">
    <property type="entry name" value="VPA0735-like"/>
    <property type="match status" value="1"/>
</dbReference>
<keyword evidence="2" id="KW-0472">Membrane</keyword>
<feature type="transmembrane region" description="Helical" evidence="2">
    <location>
        <begin position="38"/>
        <end position="56"/>
    </location>
</feature>
<feature type="region of interest" description="Disordered" evidence="1">
    <location>
        <begin position="1"/>
        <end position="28"/>
    </location>
</feature>
<evidence type="ECO:0000313" key="3">
    <source>
        <dbReference type="EMBL" id="PQM53405.1"/>
    </source>
</evidence>
<evidence type="ECO:0000313" key="4">
    <source>
        <dbReference type="Proteomes" id="UP000237911"/>
    </source>
</evidence>
<name>A0A9X7IQI3_9MYCO</name>
<organism evidence="3 4">
    <name type="scientific">Mycolicibacter virginiensis</name>
    <dbReference type="NCBI Taxonomy" id="1795032"/>
    <lineage>
        <taxon>Bacteria</taxon>
        <taxon>Bacillati</taxon>
        <taxon>Actinomycetota</taxon>
        <taxon>Actinomycetes</taxon>
        <taxon>Mycobacteriales</taxon>
        <taxon>Mycobacteriaceae</taxon>
        <taxon>Mycolicibacter</taxon>
    </lineage>
</organism>